<feature type="transmembrane region" description="Helical" evidence="9">
    <location>
        <begin position="327"/>
        <end position="345"/>
    </location>
</feature>
<feature type="transmembrane region" description="Helical" evidence="9">
    <location>
        <begin position="212"/>
        <end position="232"/>
    </location>
</feature>
<proteinExistence type="inferred from homology"/>
<dbReference type="Pfam" id="PF14360">
    <property type="entry name" value="PAP2_C"/>
    <property type="match status" value="1"/>
</dbReference>
<reference evidence="11 12" key="1">
    <citation type="journal article" date="2021" name="Genome Biol.">
        <title>AFLAP: assembly-free linkage analysis pipeline using k-mers from genome sequencing data.</title>
        <authorList>
            <person name="Fletcher K."/>
            <person name="Zhang L."/>
            <person name="Gil J."/>
            <person name="Han R."/>
            <person name="Cavanaugh K."/>
            <person name="Michelmore R."/>
        </authorList>
    </citation>
    <scope>NUCLEOTIDE SEQUENCE [LARGE SCALE GENOMIC DNA]</scope>
    <source>
        <strain evidence="11 12">SF5</strain>
    </source>
</reference>
<name>A0A976IK16_BRELC</name>
<evidence type="ECO:0000313" key="12">
    <source>
        <dbReference type="Proteomes" id="UP000294530"/>
    </source>
</evidence>
<evidence type="ECO:0000313" key="11">
    <source>
        <dbReference type="EMBL" id="TDH73247.1"/>
    </source>
</evidence>
<keyword evidence="6 9" id="KW-1133">Transmembrane helix</keyword>
<evidence type="ECO:0000256" key="2">
    <source>
        <dbReference type="ARBA" id="ARBA00005441"/>
    </source>
</evidence>
<comment type="similarity">
    <text evidence="2">Belongs to the sphingomyelin synthase family.</text>
</comment>
<dbReference type="RefSeq" id="XP_067822746.1">
    <property type="nucleotide sequence ID" value="XM_067965016.1"/>
</dbReference>
<dbReference type="InterPro" id="IPR045221">
    <property type="entry name" value="Sphingomyelin_synth-like"/>
</dbReference>
<keyword evidence="8 9" id="KW-0472">Membrane</keyword>
<organism evidence="11 12">
    <name type="scientific">Bremia lactucae</name>
    <name type="common">Lettuce downy mildew</name>
    <dbReference type="NCBI Taxonomy" id="4779"/>
    <lineage>
        <taxon>Eukaryota</taxon>
        <taxon>Sar</taxon>
        <taxon>Stramenopiles</taxon>
        <taxon>Oomycota</taxon>
        <taxon>Peronosporomycetes</taxon>
        <taxon>Peronosporales</taxon>
        <taxon>Peronosporaceae</taxon>
        <taxon>Bremia</taxon>
    </lineage>
</organism>
<feature type="transmembrane region" description="Helical" evidence="9">
    <location>
        <begin position="178"/>
        <end position="200"/>
    </location>
</feature>
<accession>A0A976IK16</accession>
<evidence type="ECO:0000256" key="3">
    <source>
        <dbReference type="ARBA" id="ARBA00022679"/>
    </source>
</evidence>
<evidence type="ECO:0000259" key="10">
    <source>
        <dbReference type="Pfam" id="PF14360"/>
    </source>
</evidence>
<dbReference type="InterPro" id="IPR025749">
    <property type="entry name" value="Sphingomyelin_synth-like_dom"/>
</dbReference>
<comment type="subcellular location">
    <subcellularLocation>
        <location evidence="1">Membrane</location>
        <topology evidence="1">Multi-pass membrane protein</topology>
    </subcellularLocation>
</comment>
<dbReference type="GO" id="GO:0046513">
    <property type="term" value="P:ceramide biosynthetic process"/>
    <property type="evidence" value="ECO:0007669"/>
    <property type="project" value="TreeGrafter"/>
</dbReference>
<keyword evidence="7" id="KW-0443">Lipid metabolism</keyword>
<sequence>MSYLPNLLRTKRKMSGPVGTWGPLDDKSLVSWPEVIGVSLNVGGGRKPGSWYESVDNREVATFALFALYMVSDVGLGVMVWVTFFKFIIESDLNRSRATWGGIWLLFAGIFFYIRRLVRSRVDIHLRSMMDHAEIFVAMSLVMVFSVNISFFLHVPAATPLKDLGFMLIPEQTLHSKWRPVSDILTAGLPVIFLLQTIVMSRPSRCRIVSSFFRIATICYFLRMLTVSVTSLPGPAPHCRAGNLDYFPPATWIDIVTRVGPIYGNYNSCGDLIFSGHMAYTNSAVLLYLRTLDRNFSGSMSSKIRWACGVAYLIILAVLCIAGRKHYTVDVVLGVIISTMVFFLFEHSWRPLCFQVPYGLLPLEDLQWMHESQLRKRFRMNITDENAAKTQTAEESDESRRLLKSNVSTYDQVQLIC</sequence>
<comment type="caution">
    <text evidence="11">The sequence shown here is derived from an EMBL/GenBank/DDBJ whole genome shotgun (WGS) entry which is preliminary data.</text>
</comment>
<keyword evidence="12" id="KW-1185">Reference proteome</keyword>
<feature type="transmembrane region" description="Helical" evidence="9">
    <location>
        <begin position="135"/>
        <end position="158"/>
    </location>
</feature>
<dbReference type="GO" id="GO:0005886">
    <property type="term" value="C:plasma membrane"/>
    <property type="evidence" value="ECO:0007669"/>
    <property type="project" value="TreeGrafter"/>
</dbReference>
<evidence type="ECO:0000256" key="8">
    <source>
        <dbReference type="ARBA" id="ARBA00023136"/>
    </source>
</evidence>
<feature type="transmembrane region" description="Helical" evidence="9">
    <location>
        <begin position="304"/>
        <end position="322"/>
    </location>
</feature>
<dbReference type="KEGG" id="blac:94350687"/>
<evidence type="ECO:0000256" key="1">
    <source>
        <dbReference type="ARBA" id="ARBA00004141"/>
    </source>
</evidence>
<protein>
    <recommendedName>
        <fullName evidence="10">Sphingomyelin synthase-like domain-containing protein</fullName>
    </recommendedName>
</protein>
<keyword evidence="3" id="KW-0808">Transferase</keyword>
<dbReference type="EMBL" id="SHOA02000001">
    <property type="protein sequence ID" value="TDH73247.1"/>
    <property type="molecule type" value="Genomic_DNA"/>
</dbReference>
<keyword evidence="5" id="KW-0746">Sphingolipid metabolism</keyword>
<evidence type="ECO:0000256" key="7">
    <source>
        <dbReference type="ARBA" id="ARBA00023098"/>
    </source>
</evidence>
<feature type="transmembrane region" description="Helical" evidence="9">
    <location>
        <begin position="97"/>
        <end position="114"/>
    </location>
</feature>
<dbReference type="PANTHER" id="PTHR21290">
    <property type="entry name" value="SPHINGOMYELIN SYNTHETASE"/>
    <property type="match status" value="1"/>
</dbReference>
<dbReference type="PANTHER" id="PTHR21290:SF62">
    <property type="entry name" value="PHOSPHATIDYLINOSITOL:CERAMIDE INOSITOLPHOSPHOTRANSFERASE 1-RELATED"/>
    <property type="match status" value="1"/>
</dbReference>
<keyword evidence="4 9" id="KW-0812">Transmembrane</keyword>
<dbReference type="GO" id="GO:0047493">
    <property type="term" value="F:ceramide cholinephosphotransferase activity"/>
    <property type="evidence" value="ECO:0007669"/>
    <property type="project" value="TreeGrafter"/>
</dbReference>
<evidence type="ECO:0000256" key="9">
    <source>
        <dbReference type="SAM" id="Phobius"/>
    </source>
</evidence>
<evidence type="ECO:0000256" key="5">
    <source>
        <dbReference type="ARBA" id="ARBA00022919"/>
    </source>
</evidence>
<dbReference type="Proteomes" id="UP000294530">
    <property type="component" value="Unassembled WGS sequence"/>
</dbReference>
<dbReference type="GO" id="GO:0000139">
    <property type="term" value="C:Golgi membrane"/>
    <property type="evidence" value="ECO:0007669"/>
    <property type="project" value="TreeGrafter"/>
</dbReference>
<dbReference type="AlphaFoldDB" id="A0A976IK16"/>
<evidence type="ECO:0000256" key="4">
    <source>
        <dbReference type="ARBA" id="ARBA00022692"/>
    </source>
</evidence>
<dbReference type="GeneID" id="94350687"/>
<evidence type="ECO:0000256" key="6">
    <source>
        <dbReference type="ARBA" id="ARBA00022989"/>
    </source>
</evidence>
<dbReference type="GO" id="GO:0005789">
    <property type="term" value="C:endoplasmic reticulum membrane"/>
    <property type="evidence" value="ECO:0007669"/>
    <property type="project" value="TreeGrafter"/>
</dbReference>
<gene>
    <name evidence="11" type="ORF">CCR75_006951</name>
</gene>
<dbReference type="GO" id="GO:0033188">
    <property type="term" value="F:sphingomyelin synthase activity"/>
    <property type="evidence" value="ECO:0007669"/>
    <property type="project" value="TreeGrafter"/>
</dbReference>
<feature type="domain" description="Sphingomyelin synthase-like" evidence="10">
    <location>
        <begin position="268"/>
        <end position="347"/>
    </location>
</feature>
<feature type="transmembrane region" description="Helical" evidence="9">
    <location>
        <begin position="60"/>
        <end position="85"/>
    </location>
</feature>
<dbReference type="OrthoDB" id="422827at2759"/>